<dbReference type="GeneID" id="87901764"/>
<evidence type="ECO:0000256" key="1">
    <source>
        <dbReference type="SAM" id="MobiDB-lite"/>
    </source>
</evidence>
<dbReference type="EMBL" id="JAFFGZ010000009">
    <property type="protein sequence ID" value="KAK4639333.1"/>
    <property type="molecule type" value="Genomic_DNA"/>
</dbReference>
<name>A0ABR0F5T5_9PEZI</name>
<gene>
    <name evidence="2" type="ORF">QC761_707325</name>
</gene>
<sequence>MTKFELLRVRKHNPNPSPFQLDGNSKTDRSQRESIKSNLWESTSDAYSGSKGEPVAPNFKIPSLIYYCYSVQRNFSPINVPVTSYLSEKEYTARWRPSRNTPSYTQTQLCSSQRRLYQPEKEQGELESETASTPEHPVYSQATTVPEPIPQHPDFSTEAIFAEMSWLSPYWKSLLAPLCEPELTACKPQSTLVQQIENDEMILAMKTECLDSLKEYVPTTQMYDTRYFLETFVHHLPLEGGKNLMKKIIKFSVTPEKLQQLRNFLAGTILKPGMSRILRFMGLFERLLTIMLKFNLPTNPKLTMASRDSASRKKQEDLETSCLKRDGYHCVLRGAYQEQYFMTQLSAHEKTRQYWEEHTVAHILPHVLGEFDENNVEEAEDAIMLAKYLPFNDFRFGFEPTREPHTYRVHVFESGIGHYQLSMEPRSVTFRQNDARNPVPLPDPDLLRVHYALGKMFNLSQENTCV</sequence>
<feature type="compositionally biased region" description="Polar residues" evidence="1">
    <location>
        <begin position="36"/>
        <end position="47"/>
    </location>
</feature>
<feature type="region of interest" description="Disordered" evidence="1">
    <location>
        <begin position="117"/>
        <end position="148"/>
    </location>
</feature>
<protein>
    <recommendedName>
        <fullName evidence="4">HNH nuclease domain-containing protein</fullName>
    </recommendedName>
</protein>
<feature type="compositionally biased region" description="Basic and acidic residues" evidence="1">
    <location>
        <begin position="25"/>
        <end position="35"/>
    </location>
</feature>
<evidence type="ECO:0000313" key="3">
    <source>
        <dbReference type="Proteomes" id="UP001322138"/>
    </source>
</evidence>
<dbReference type="RefSeq" id="XP_062728309.1">
    <property type="nucleotide sequence ID" value="XM_062882282.1"/>
</dbReference>
<dbReference type="Proteomes" id="UP001322138">
    <property type="component" value="Unassembled WGS sequence"/>
</dbReference>
<keyword evidence="3" id="KW-1185">Reference proteome</keyword>
<evidence type="ECO:0008006" key="4">
    <source>
        <dbReference type="Google" id="ProtNLM"/>
    </source>
</evidence>
<accession>A0ABR0F5T5</accession>
<comment type="caution">
    <text evidence="2">The sequence shown here is derived from an EMBL/GenBank/DDBJ whole genome shotgun (WGS) entry which is preliminary data.</text>
</comment>
<reference evidence="2 3" key="1">
    <citation type="journal article" date="2023" name="bioRxiv">
        <title>High-quality genome assemblies of four members of thePodospora anserinaspecies complex.</title>
        <authorList>
            <person name="Ament-Velasquez S.L."/>
            <person name="Vogan A.A."/>
            <person name="Wallerman O."/>
            <person name="Hartmann F."/>
            <person name="Gautier V."/>
            <person name="Silar P."/>
            <person name="Giraud T."/>
            <person name="Johannesson H."/>
        </authorList>
    </citation>
    <scope>NUCLEOTIDE SEQUENCE [LARGE SCALE GENOMIC DNA]</scope>
    <source>
        <strain evidence="2 3">CBS 112042</strain>
    </source>
</reference>
<evidence type="ECO:0000313" key="2">
    <source>
        <dbReference type="EMBL" id="KAK4639333.1"/>
    </source>
</evidence>
<proteinExistence type="predicted"/>
<organism evidence="2 3">
    <name type="scientific">Podospora bellae-mahoneyi</name>
    <dbReference type="NCBI Taxonomy" id="2093777"/>
    <lineage>
        <taxon>Eukaryota</taxon>
        <taxon>Fungi</taxon>
        <taxon>Dikarya</taxon>
        <taxon>Ascomycota</taxon>
        <taxon>Pezizomycotina</taxon>
        <taxon>Sordariomycetes</taxon>
        <taxon>Sordariomycetidae</taxon>
        <taxon>Sordariales</taxon>
        <taxon>Podosporaceae</taxon>
        <taxon>Podospora</taxon>
    </lineage>
</organism>
<feature type="region of interest" description="Disordered" evidence="1">
    <location>
        <begin position="1"/>
        <end position="53"/>
    </location>
</feature>